<comment type="caution">
    <text evidence="2">The sequence shown here is derived from an EMBL/GenBank/DDBJ whole genome shotgun (WGS) entry which is preliminary data.</text>
</comment>
<organism evidence="2 3">
    <name type="scientific">Sphingomonas yabuuchiae</name>
    <dbReference type="NCBI Taxonomy" id="172044"/>
    <lineage>
        <taxon>Bacteria</taxon>
        <taxon>Pseudomonadati</taxon>
        <taxon>Pseudomonadota</taxon>
        <taxon>Alphaproteobacteria</taxon>
        <taxon>Sphingomonadales</taxon>
        <taxon>Sphingomonadaceae</taxon>
        <taxon>Sphingomonas</taxon>
    </lineage>
</organism>
<sequence>MRFDETQAATLEAVLRWRRDVRHFRRDPVDEAVLTRLAEAMALAPSVGNARPWRVIRVEDSALRAAVRADFQRCDEAAAADYTDEQAAAYRALKLAGLDAAPVQLAVFTHIDPAEGHGLGRRTMPETLRQSTAMAIHTLWLAARAANLGMGMVSILDPGAMERLFAVPEDWAFTAYLCLGHAEWDDDTPLLHRAGWQENAPTRWEVR</sequence>
<dbReference type="PATRIC" id="fig|172044.3.peg.3073"/>
<dbReference type="CDD" id="cd02145">
    <property type="entry name" value="BluB"/>
    <property type="match status" value="1"/>
</dbReference>
<dbReference type="Pfam" id="PF00881">
    <property type="entry name" value="Nitroreductase"/>
    <property type="match status" value="1"/>
</dbReference>
<gene>
    <name evidence="2" type="ORF">NS355_13640</name>
</gene>
<dbReference type="GO" id="GO:0016491">
    <property type="term" value="F:oxidoreductase activity"/>
    <property type="evidence" value="ECO:0007669"/>
    <property type="project" value="InterPro"/>
</dbReference>
<name>A0A147ING9_9SPHN</name>
<evidence type="ECO:0000313" key="3">
    <source>
        <dbReference type="Proteomes" id="UP000073923"/>
    </source>
</evidence>
<protein>
    <submittedName>
        <fullName evidence="2">Cob(II)yrinic acid a,c-diamide reductase</fullName>
    </submittedName>
</protein>
<dbReference type="EMBL" id="LDTF01000078">
    <property type="protein sequence ID" value="KTT96708.1"/>
    <property type="molecule type" value="Genomic_DNA"/>
</dbReference>
<dbReference type="SUPFAM" id="SSF55469">
    <property type="entry name" value="FMN-dependent nitroreductase-like"/>
    <property type="match status" value="1"/>
</dbReference>
<dbReference type="PANTHER" id="PTHR23026">
    <property type="entry name" value="NADPH NITROREDUCTASE"/>
    <property type="match status" value="1"/>
</dbReference>
<dbReference type="InterPro" id="IPR029479">
    <property type="entry name" value="Nitroreductase"/>
</dbReference>
<proteinExistence type="predicted"/>
<dbReference type="AlphaFoldDB" id="A0A147ING9"/>
<dbReference type="InterPro" id="IPR012825">
    <property type="entry name" value="BluB"/>
</dbReference>
<evidence type="ECO:0000259" key="1">
    <source>
        <dbReference type="Pfam" id="PF00881"/>
    </source>
</evidence>
<reference evidence="2 3" key="1">
    <citation type="journal article" date="2016" name="Front. Microbiol.">
        <title>Genomic Resource of Rice Seed Associated Bacteria.</title>
        <authorList>
            <person name="Midha S."/>
            <person name="Bansal K."/>
            <person name="Sharma S."/>
            <person name="Kumar N."/>
            <person name="Patil P.P."/>
            <person name="Chaudhry V."/>
            <person name="Patil P.B."/>
        </authorList>
    </citation>
    <scope>NUCLEOTIDE SEQUENCE [LARGE SCALE GENOMIC DNA]</scope>
    <source>
        <strain evidence="2 3">NS355</strain>
    </source>
</reference>
<evidence type="ECO:0000313" key="2">
    <source>
        <dbReference type="EMBL" id="KTT96708.1"/>
    </source>
</evidence>
<dbReference type="RefSeq" id="WP_058746213.1">
    <property type="nucleotide sequence ID" value="NZ_LDTF01000078.1"/>
</dbReference>
<dbReference type="Proteomes" id="UP000073923">
    <property type="component" value="Unassembled WGS sequence"/>
</dbReference>
<dbReference type="NCBIfam" id="TIGR02476">
    <property type="entry name" value="BluB"/>
    <property type="match status" value="1"/>
</dbReference>
<dbReference type="InterPro" id="IPR000415">
    <property type="entry name" value="Nitroreductase-like"/>
</dbReference>
<dbReference type="Gene3D" id="3.40.109.10">
    <property type="entry name" value="NADH Oxidase"/>
    <property type="match status" value="1"/>
</dbReference>
<dbReference type="OrthoDB" id="9773807at2"/>
<dbReference type="PANTHER" id="PTHR23026:SF123">
    <property type="entry name" value="NAD(P)H NITROREDUCTASE RV3131-RELATED"/>
    <property type="match status" value="1"/>
</dbReference>
<feature type="domain" description="Nitroreductase" evidence="1">
    <location>
        <begin position="15"/>
        <end position="181"/>
    </location>
</feature>
<accession>A0A147ING9</accession>
<dbReference type="InterPro" id="IPR050627">
    <property type="entry name" value="Nitroreductase/BluB"/>
</dbReference>